<dbReference type="AlphaFoldDB" id="A0A4Y2H4F2"/>
<name>A0A4Y2H4F2_ARAVE</name>
<evidence type="ECO:0000256" key="2">
    <source>
        <dbReference type="ARBA" id="ARBA00022723"/>
    </source>
</evidence>
<dbReference type="PROSITE" id="PS51891">
    <property type="entry name" value="CENP_V_GFA"/>
    <property type="match status" value="1"/>
</dbReference>
<dbReference type="Pfam" id="PF04828">
    <property type="entry name" value="GFA"/>
    <property type="match status" value="1"/>
</dbReference>
<dbReference type="GO" id="GO:0016846">
    <property type="term" value="F:carbon-sulfur lyase activity"/>
    <property type="evidence" value="ECO:0007669"/>
    <property type="project" value="InterPro"/>
</dbReference>
<evidence type="ECO:0000256" key="1">
    <source>
        <dbReference type="ARBA" id="ARBA00005495"/>
    </source>
</evidence>
<dbReference type="InterPro" id="IPR011057">
    <property type="entry name" value="Mss4-like_sf"/>
</dbReference>
<protein>
    <submittedName>
        <fullName evidence="5">Centromere protein V</fullName>
    </submittedName>
</protein>
<keyword evidence="2" id="KW-0479">Metal-binding</keyword>
<evidence type="ECO:0000259" key="4">
    <source>
        <dbReference type="PROSITE" id="PS51891"/>
    </source>
</evidence>
<dbReference type="Proteomes" id="UP000499080">
    <property type="component" value="Unassembled WGS sequence"/>
</dbReference>
<reference evidence="5 6" key="1">
    <citation type="journal article" date="2019" name="Sci. Rep.">
        <title>Orb-weaving spider Araneus ventricosus genome elucidates the spidroin gene catalogue.</title>
        <authorList>
            <person name="Kono N."/>
            <person name="Nakamura H."/>
            <person name="Ohtoshi R."/>
            <person name="Moran D.A.P."/>
            <person name="Shinohara A."/>
            <person name="Yoshida Y."/>
            <person name="Fujiwara M."/>
            <person name="Mori M."/>
            <person name="Tomita M."/>
            <person name="Arakawa K."/>
        </authorList>
    </citation>
    <scope>NUCLEOTIDE SEQUENCE [LARGE SCALE GENOMIC DNA]</scope>
</reference>
<evidence type="ECO:0000256" key="3">
    <source>
        <dbReference type="ARBA" id="ARBA00022833"/>
    </source>
</evidence>
<dbReference type="PANTHER" id="PTHR28620:SF1">
    <property type="entry name" value="CENP-V_GFA DOMAIN-CONTAINING PROTEIN"/>
    <property type="match status" value="1"/>
</dbReference>
<accession>A0A4Y2H4F2</accession>
<dbReference type="SUPFAM" id="SSF51316">
    <property type="entry name" value="Mss4-like"/>
    <property type="match status" value="1"/>
</dbReference>
<dbReference type="InterPro" id="IPR052355">
    <property type="entry name" value="CENP-V-like"/>
</dbReference>
<dbReference type="OrthoDB" id="2993351at2759"/>
<evidence type="ECO:0000313" key="5">
    <source>
        <dbReference type="EMBL" id="GBM59826.1"/>
    </source>
</evidence>
<sequence>MEDNSLVRHTGGCHCGAVRFTALAPAKVRLCECNCSVCVKKQIKGFLVPAERFEILQGKDNLAEYTFNTGIAKHWFCKTCGVQSFYRPRSNPEGISVMIYCLDPGTVKDVEEFTFDGQNWEETMKKRAAF</sequence>
<dbReference type="Gene3D" id="2.170.150.70">
    <property type="match status" value="1"/>
</dbReference>
<comment type="similarity">
    <text evidence="1">Belongs to the Gfa family.</text>
</comment>
<organism evidence="5 6">
    <name type="scientific">Araneus ventricosus</name>
    <name type="common">Orbweaver spider</name>
    <name type="synonym">Epeira ventricosa</name>
    <dbReference type="NCBI Taxonomy" id="182803"/>
    <lineage>
        <taxon>Eukaryota</taxon>
        <taxon>Metazoa</taxon>
        <taxon>Ecdysozoa</taxon>
        <taxon>Arthropoda</taxon>
        <taxon>Chelicerata</taxon>
        <taxon>Arachnida</taxon>
        <taxon>Araneae</taxon>
        <taxon>Araneomorphae</taxon>
        <taxon>Entelegynae</taxon>
        <taxon>Araneoidea</taxon>
        <taxon>Araneidae</taxon>
        <taxon>Araneus</taxon>
    </lineage>
</organism>
<dbReference type="GO" id="GO:0046872">
    <property type="term" value="F:metal ion binding"/>
    <property type="evidence" value="ECO:0007669"/>
    <property type="project" value="UniProtKB-KW"/>
</dbReference>
<feature type="domain" description="CENP-V/GFA" evidence="4">
    <location>
        <begin position="9"/>
        <end position="121"/>
    </location>
</feature>
<gene>
    <name evidence="5" type="primary">Cenpv</name>
    <name evidence="5" type="ORF">AVEN_10030_1</name>
</gene>
<dbReference type="PANTHER" id="PTHR28620">
    <property type="entry name" value="CENTROMERE PROTEIN V"/>
    <property type="match status" value="1"/>
</dbReference>
<comment type="caution">
    <text evidence="5">The sequence shown here is derived from an EMBL/GenBank/DDBJ whole genome shotgun (WGS) entry which is preliminary data.</text>
</comment>
<proteinExistence type="inferred from homology"/>
<keyword evidence="6" id="KW-1185">Reference proteome</keyword>
<keyword evidence="3" id="KW-0862">Zinc</keyword>
<evidence type="ECO:0000313" key="6">
    <source>
        <dbReference type="Proteomes" id="UP000499080"/>
    </source>
</evidence>
<dbReference type="InterPro" id="IPR006913">
    <property type="entry name" value="CENP-V/GFA"/>
</dbReference>
<dbReference type="EMBL" id="BGPR01001700">
    <property type="protein sequence ID" value="GBM59826.1"/>
    <property type="molecule type" value="Genomic_DNA"/>
</dbReference>